<organism evidence="2 3">
    <name type="scientific">Imperialibacter roseus</name>
    <dbReference type="NCBI Taxonomy" id="1324217"/>
    <lineage>
        <taxon>Bacteria</taxon>
        <taxon>Pseudomonadati</taxon>
        <taxon>Bacteroidota</taxon>
        <taxon>Cytophagia</taxon>
        <taxon>Cytophagales</taxon>
        <taxon>Flammeovirgaceae</taxon>
        <taxon>Imperialibacter</taxon>
    </lineage>
</organism>
<feature type="chain" id="PRO_5046566789" description="Outer membrane protein beta-barrel domain-containing protein" evidence="1">
    <location>
        <begin position="21"/>
        <end position="185"/>
    </location>
</feature>
<keyword evidence="3" id="KW-1185">Reference proteome</keyword>
<reference evidence="2 3" key="1">
    <citation type="journal article" date="2023" name="Microbiol. Resour. Announc.">
        <title>Complete Genome Sequence of Imperialibacter roseus strain P4T.</title>
        <authorList>
            <person name="Tizabi D.R."/>
            <person name="Bachvaroff T."/>
            <person name="Hill R.T."/>
        </authorList>
    </citation>
    <scope>NUCLEOTIDE SEQUENCE [LARGE SCALE GENOMIC DNA]</scope>
    <source>
        <strain evidence="2 3">P4T</strain>
    </source>
</reference>
<sequence length="185" mass="20656">MKKLIVLAILLGFMQLESRAQESFGNTLNLGLGVGGYSGYYGYIGQSLPVLSLNYEFDVAPNFTLAPFASFYTYSNRYYWGNNNTPSRYYKYRETVIPLGVKGTYYFDQLFNATPAWDFYAAGSLGFAIVKSRWDDGYQGDTNIYKGGSSLFLDVHLGLEYHINKKVGVFLDLSSGVSTLGLAIH</sequence>
<evidence type="ECO:0008006" key="4">
    <source>
        <dbReference type="Google" id="ProtNLM"/>
    </source>
</evidence>
<gene>
    <name evidence="2" type="ORF">RT717_13950</name>
</gene>
<dbReference type="RefSeq" id="WP_317486995.1">
    <property type="nucleotide sequence ID" value="NZ_CP136051.1"/>
</dbReference>
<evidence type="ECO:0000256" key="1">
    <source>
        <dbReference type="SAM" id="SignalP"/>
    </source>
</evidence>
<dbReference type="EMBL" id="CP136051">
    <property type="protein sequence ID" value="WOK04178.1"/>
    <property type="molecule type" value="Genomic_DNA"/>
</dbReference>
<dbReference type="Proteomes" id="UP001302349">
    <property type="component" value="Chromosome"/>
</dbReference>
<protein>
    <recommendedName>
        <fullName evidence="4">Outer membrane protein beta-barrel domain-containing protein</fullName>
    </recommendedName>
</protein>
<keyword evidence="1" id="KW-0732">Signal</keyword>
<name>A0ABZ0II71_9BACT</name>
<proteinExistence type="predicted"/>
<accession>A0ABZ0II71</accession>
<evidence type="ECO:0000313" key="2">
    <source>
        <dbReference type="EMBL" id="WOK04178.1"/>
    </source>
</evidence>
<evidence type="ECO:0000313" key="3">
    <source>
        <dbReference type="Proteomes" id="UP001302349"/>
    </source>
</evidence>
<feature type="signal peptide" evidence="1">
    <location>
        <begin position="1"/>
        <end position="20"/>
    </location>
</feature>